<organism evidence="3 4">
    <name type="scientific">Streblomastix strix</name>
    <dbReference type="NCBI Taxonomy" id="222440"/>
    <lineage>
        <taxon>Eukaryota</taxon>
        <taxon>Metamonada</taxon>
        <taxon>Preaxostyla</taxon>
        <taxon>Oxymonadida</taxon>
        <taxon>Streblomastigidae</taxon>
        <taxon>Streblomastix</taxon>
    </lineage>
</organism>
<feature type="region of interest" description="Disordered" evidence="1">
    <location>
        <begin position="72"/>
        <end position="95"/>
    </location>
</feature>
<evidence type="ECO:0000256" key="1">
    <source>
        <dbReference type="SAM" id="MobiDB-lite"/>
    </source>
</evidence>
<proteinExistence type="predicted"/>
<evidence type="ECO:0000313" key="3">
    <source>
        <dbReference type="EMBL" id="KAA6381803.1"/>
    </source>
</evidence>
<dbReference type="AlphaFoldDB" id="A0A5J4VHF4"/>
<keyword evidence="2" id="KW-0472">Membrane</keyword>
<feature type="compositionally biased region" description="Acidic residues" evidence="1">
    <location>
        <begin position="73"/>
        <end position="92"/>
    </location>
</feature>
<reference evidence="3 4" key="1">
    <citation type="submission" date="2019-03" db="EMBL/GenBank/DDBJ databases">
        <title>Single cell metagenomics reveals metabolic interactions within the superorganism composed of flagellate Streblomastix strix and complex community of Bacteroidetes bacteria on its surface.</title>
        <authorList>
            <person name="Treitli S.C."/>
            <person name="Kolisko M."/>
            <person name="Husnik F."/>
            <person name="Keeling P."/>
            <person name="Hampl V."/>
        </authorList>
    </citation>
    <scope>NUCLEOTIDE SEQUENCE [LARGE SCALE GENOMIC DNA]</scope>
    <source>
        <strain evidence="3">ST1C</strain>
    </source>
</reference>
<keyword evidence="2" id="KW-0812">Transmembrane</keyword>
<keyword evidence="2" id="KW-1133">Transmembrane helix</keyword>
<sequence length="104" mass="12385">MDKEEVEEEEEYQCIILIYLIYINVVVFREDKSHYDKVASDETGLVCYCSRDVNQQDGNCYQNGCYNQRDDQEGFEVSEERDDDDEECDDEKPDWNKEEGIILF</sequence>
<accession>A0A5J4VHF4</accession>
<gene>
    <name evidence="3" type="ORF">EZS28_022670</name>
</gene>
<evidence type="ECO:0000313" key="4">
    <source>
        <dbReference type="Proteomes" id="UP000324800"/>
    </source>
</evidence>
<feature type="transmembrane region" description="Helical" evidence="2">
    <location>
        <begin position="12"/>
        <end position="28"/>
    </location>
</feature>
<name>A0A5J4VHF4_9EUKA</name>
<dbReference type="Proteomes" id="UP000324800">
    <property type="component" value="Unassembled WGS sequence"/>
</dbReference>
<dbReference type="EMBL" id="SNRW01007119">
    <property type="protein sequence ID" value="KAA6381803.1"/>
    <property type="molecule type" value="Genomic_DNA"/>
</dbReference>
<evidence type="ECO:0000256" key="2">
    <source>
        <dbReference type="SAM" id="Phobius"/>
    </source>
</evidence>
<comment type="caution">
    <text evidence="3">The sequence shown here is derived from an EMBL/GenBank/DDBJ whole genome shotgun (WGS) entry which is preliminary data.</text>
</comment>
<protein>
    <submittedName>
        <fullName evidence="3">Uncharacterized protein</fullName>
    </submittedName>
</protein>